<evidence type="ECO:0000259" key="2">
    <source>
        <dbReference type="Pfam" id="PF02517"/>
    </source>
</evidence>
<feature type="transmembrane region" description="Helical" evidence="1">
    <location>
        <begin position="246"/>
        <end position="266"/>
    </location>
</feature>
<organism evidence="3 4">
    <name type="scientific">Isoalcanivorax pacificus W11-5</name>
    <dbReference type="NCBI Taxonomy" id="391936"/>
    <lineage>
        <taxon>Bacteria</taxon>
        <taxon>Pseudomonadati</taxon>
        <taxon>Pseudomonadota</taxon>
        <taxon>Gammaproteobacteria</taxon>
        <taxon>Oceanospirillales</taxon>
        <taxon>Alcanivoracaceae</taxon>
        <taxon>Isoalcanivorax</taxon>
    </lineage>
</organism>
<dbReference type="OrthoDB" id="5525190at2"/>
<dbReference type="InterPro" id="IPR003675">
    <property type="entry name" value="Rce1/LyrA-like_dom"/>
</dbReference>
<dbReference type="Proteomes" id="UP000006764">
    <property type="component" value="Chromosome"/>
</dbReference>
<dbReference type="GO" id="GO:0080120">
    <property type="term" value="P:CAAX-box protein maturation"/>
    <property type="evidence" value="ECO:0007669"/>
    <property type="project" value="UniProtKB-ARBA"/>
</dbReference>
<dbReference type="GO" id="GO:0004175">
    <property type="term" value="F:endopeptidase activity"/>
    <property type="evidence" value="ECO:0007669"/>
    <property type="project" value="UniProtKB-ARBA"/>
</dbReference>
<feature type="transmembrane region" description="Helical" evidence="1">
    <location>
        <begin position="94"/>
        <end position="114"/>
    </location>
</feature>
<proteinExistence type="predicted"/>
<dbReference type="EMBL" id="CP004387">
    <property type="protein sequence ID" value="AJD46825.1"/>
    <property type="molecule type" value="Genomic_DNA"/>
</dbReference>
<feature type="transmembrane region" description="Helical" evidence="1">
    <location>
        <begin position="197"/>
        <end position="216"/>
    </location>
</feature>
<dbReference type="KEGG" id="apac:S7S_02015"/>
<reference evidence="3 4" key="1">
    <citation type="journal article" date="2012" name="J. Bacteriol.">
        <title>Genome sequence of an alkane-degrading bacterium, Alcanivorax pacificus type strain W11-5, isolated from deep sea sediment.</title>
        <authorList>
            <person name="Lai Q."/>
            <person name="Shao Z."/>
        </authorList>
    </citation>
    <scope>NUCLEOTIDE SEQUENCE [LARGE SCALE GENOMIC DNA]</scope>
    <source>
        <strain evidence="3 4">W11-5</strain>
    </source>
</reference>
<protein>
    <recommendedName>
        <fullName evidence="2">CAAX prenyl protease 2/Lysostaphin resistance protein A-like domain-containing protein</fullName>
    </recommendedName>
</protein>
<dbReference type="STRING" id="391936.S7S_02015"/>
<gene>
    <name evidence="3" type="ORF">S7S_02015</name>
</gene>
<accession>A0A0B4XJF8</accession>
<evidence type="ECO:0000313" key="4">
    <source>
        <dbReference type="Proteomes" id="UP000006764"/>
    </source>
</evidence>
<sequence length="277" mass="31085">MPRTRQGFLTPLTNLLAEPAITRESLQGLAAHRRLLLFAVITAAALLINQYLAINGSLRSLVDTLASLSGESRTLLWRDVQRTGFAGLLEQARWAGWLLLGYVVIPVLVIRFVLREPLKEYGLGWGDTGVHFRYYLLFGGVMAGMALLASFSDTFLNTYPFYPLAGRSWLDLLLWELLYVLQFFCIEFFYRGVLLRGLKPVMGIYAIHVSSLVYLTIHLPKPFMECFGSLLFGLILCLLAWRCRSIWGGVLVHVCLAVSMDMLSLLQRGALPATLLP</sequence>
<dbReference type="HOGENOM" id="CLU_1000893_0_0_6"/>
<keyword evidence="4" id="KW-1185">Reference proteome</keyword>
<feature type="transmembrane region" description="Helical" evidence="1">
    <location>
        <begin position="35"/>
        <end position="54"/>
    </location>
</feature>
<feature type="transmembrane region" description="Helical" evidence="1">
    <location>
        <begin position="172"/>
        <end position="190"/>
    </location>
</feature>
<name>A0A0B4XJF8_9GAMM</name>
<feature type="transmembrane region" description="Helical" evidence="1">
    <location>
        <begin position="222"/>
        <end position="241"/>
    </location>
</feature>
<evidence type="ECO:0000313" key="3">
    <source>
        <dbReference type="EMBL" id="AJD46825.1"/>
    </source>
</evidence>
<feature type="transmembrane region" description="Helical" evidence="1">
    <location>
        <begin position="134"/>
        <end position="152"/>
    </location>
</feature>
<dbReference type="RefSeq" id="WP_052269194.1">
    <property type="nucleotide sequence ID" value="NZ_CP004387.1"/>
</dbReference>
<keyword evidence="1" id="KW-0472">Membrane</keyword>
<keyword evidence="1" id="KW-0812">Transmembrane</keyword>
<dbReference type="AlphaFoldDB" id="A0A0B4XJF8"/>
<feature type="domain" description="CAAX prenyl protease 2/Lysostaphin resistance protein A-like" evidence="2">
    <location>
        <begin position="170"/>
        <end position="255"/>
    </location>
</feature>
<dbReference type="Pfam" id="PF02517">
    <property type="entry name" value="Rce1-like"/>
    <property type="match status" value="1"/>
</dbReference>
<evidence type="ECO:0000256" key="1">
    <source>
        <dbReference type="SAM" id="Phobius"/>
    </source>
</evidence>
<keyword evidence="1" id="KW-1133">Transmembrane helix</keyword>